<dbReference type="Gene3D" id="3.30.200.120">
    <property type="match status" value="1"/>
</dbReference>
<dbReference type="Gene3D" id="1.10.1070.20">
    <property type="match status" value="1"/>
</dbReference>
<protein>
    <recommendedName>
        <fullName evidence="3">HipA-like C-terminal domain-containing protein</fullName>
    </recommendedName>
</protein>
<keyword evidence="2" id="KW-1185">Reference proteome</keyword>
<evidence type="ECO:0008006" key="3">
    <source>
        <dbReference type="Google" id="ProtNLM"/>
    </source>
</evidence>
<gene>
    <name evidence="1" type="ORF">GCM10007377_14730</name>
</gene>
<name>A0A8J3AKG7_9BIFI</name>
<dbReference type="RefSeq" id="WP_188355642.1">
    <property type="nucleotide sequence ID" value="NZ_BMDH01000005.1"/>
</dbReference>
<sequence length="308" mass="34999">MITVENFEQAPLSRRYYGGSAGRKIGIHWNNDNWLLKFPKNTRDLQGSVPSYSTAPLSEYLGSHVYASLNIDVHDTVLGIRDGKLVCACRDFVKDGYTLYDFRNLKNSVNDELTGFSQDASDGMSVVLPDVIAAIAHIDVFKDIPNVLERFWDMFVTDAFIRNIDRNNTNWGVLISDTAMKLAPVFANSNSFNNKRTPHAISQRLHDTDLLRQDALDVHSCFVSTQGKPIAPLKYIASGQDPDCNAALQRFIKHLDMHTIIDMFYNIPDTVRGVDIIDEDYRQYHLALLQYRVEHVLLPTYQRLQAAQ</sequence>
<dbReference type="AlphaFoldDB" id="A0A8J3AKG7"/>
<reference evidence="1" key="2">
    <citation type="submission" date="2020-09" db="EMBL/GenBank/DDBJ databases">
        <authorList>
            <person name="Sun Q."/>
            <person name="Sedlacek I."/>
        </authorList>
    </citation>
    <scope>NUCLEOTIDE SEQUENCE</scope>
    <source>
        <strain evidence="1">CCM 8606</strain>
    </source>
</reference>
<dbReference type="CDD" id="cd17792">
    <property type="entry name" value="CtkA"/>
    <property type="match status" value="1"/>
</dbReference>
<dbReference type="EMBL" id="BMDH01000005">
    <property type="protein sequence ID" value="GGI15203.1"/>
    <property type="molecule type" value="Genomic_DNA"/>
</dbReference>
<reference evidence="1" key="1">
    <citation type="journal article" date="2014" name="Int. J. Syst. Evol. Microbiol.">
        <title>Complete genome sequence of Corynebacterium casei LMG S-19264T (=DSM 44701T), isolated from a smear-ripened cheese.</title>
        <authorList>
            <consortium name="US DOE Joint Genome Institute (JGI-PGF)"/>
            <person name="Walter F."/>
            <person name="Albersmeier A."/>
            <person name="Kalinowski J."/>
            <person name="Ruckert C."/>
        </authorList>
    </citation>
    <scope>NUCLEOTIDE SEQUENCE</scope>
    <source>
        <strain evidence="1">CCM 8606</strain>
    </source>
</reference>
<comment type="caution">
    <text evidence="1">The sequence shown here is derived from an EMBL/GenBank/DDBJ whole genome shotgun (WGS) entry which is preliminary data.</text>
</comment>
<evidence type="ECO:0000313" key="1">
    <source>
        <dbReference type="EMBL" id="GGI15203.1"/>
    </source>
</evidence>
<accession>A0A8J3AKG7</accession>
<proteinExistence type="predicted"/>
<dbReference type="Proteomes" id="UP000619536">
    <property type="component" value="Unassembled WGS sequence"/>
</dbReference>
<organism evidence="1 2">
    <name type="scientific">Galliscardovia ingluviei</name>
    <dbReference type="NCBI Taxonomy" id="1769422"/>
    <lineage>
        <taxon>Bacteria</taxon>
        <taxon>Bacillati</taxon>
        <taxon>Actinomycetota</taxon>
        <taxon>Actinomycetes</taxon>
        <taxon>Bifidobacteriales</taxon>
        <taxon>Bifidobacteriaceae</taxon>
        <taxon>Galliscardovia</taxon>
    </lineage>
</organism>
<evidence type="ECO:0000313" key="2">
    <source>
        <dbReference type="Proteomes" id="UP000619536"/>
    </source>
</evidence>